<evidence type="ECO:0000259" key="7">
    <source>
        <dbReference type="PROSITE" id="PS50240"/>
    </source>
</evidence>
<feature type="domain" description="Peptidase S1" evidence="7">
    <location>
        <begin position="61"/>
        <end position="297"/>
    </location>
</feature>
<dbReference type="PANTHER" id="PTHR24253">
    <property type="entry name" value="TRANSMEMBRANE PROTEASE SERINE"/>
    <property type="match status" value="1"/>
</dbReference>
<reference evidence="8" key="1">
    <citation type="submission" date="2020-08" db="EMBL/GenBank/DDBJ databases">
        <title>Spodoptera exigua strain:BAW_Kor-Di-RS1 Genome sequencing and assembly.</title>
        <authorList>
            <person name="Kim J."/>
            <person name="Nam H.Y."/>
            <person name="Kwon M."/>
            <person name="Choi J.H."/>
            <person name="Cho S.R."/>
            <person name="Kim G.-H."/>
        </authorList>
    </citation>
    <scope>NUCLEOTIDE SEQUENCE</scope>
    <source>
        <strain evidence="8">BAW_Kor-Di-RS1</strain>
        <tissue evidence="8">Whole-body</tissue>
    </source>
</reference>
<evidence type="ECO:0000256" key="1">
    <source>
        <dbReference type="ARBA" id="ARBA00022670"/>
    </source>
</evidence>
<dbReference type="SMART" id="SM00020">
    <property type="entry name" value="Tryp_SPc"/>
    <property type="match status" value="2"/>
</dbReference>
<evidence type="ECO:0000313" key="9">
    <source>
        <dbReference type="Proteomes" id="UP000648187"/>
    </source>
</evidence>
<dbReference type="GO" id="GO:0004252">
    <property type="term" value="F:serine-type endopeptidase activity"/>
    <property type="evidence" value="ECO:0007669"/>
    <property type="project" value="InterPro"/>
</dbReference>
<keyword evidence="2 5" id="KW-0378">Hydrolase</keyword>
<dbReference type="Gene3D" id="2.40.10.10">
    <property type="entry name" value="Trypsin-like serine proteases"/>
    <property type="match status" value="2"/>
</dbReference>
<feature type="signal peptide" evidence="6">
    <location>
        <begin position="1"/>
        <end position="43"/>
    </location>
</feature>
<dbReference type="AlphaFoldDB" id="A0A835L1K5"/>
<dbReference type="PROSITE" id="PS50240">
    <property type="entry name" value="TRYPSIN_DOM"/>
    <property type="match status" value="2"/>
</dbReference>
<name>A0A835L1K5_SPOEX</name>
<keyword evidence="6" id="KW-0732">Signal</keyword>
<dbReference type="CDD" id="cd00190">
    <property type="entry name" value="Tryp_SPc"/>
    <property type="match status" value="2"/>
</dbReference>
<protein>
    <recommendedName>
        <fullName evidence="7">Peptidase S1 domain-containing protein</fullName>
    </recommendedName>
</protein>
<dbReference type="Pfam" id="PF00089">
    <property type="entry name" value="Trypsin"/>
    <property type="match status" value="2"/>
</dbReference>
<dbReference type="PROSITE" id="PS00134">
    <property type="entry name" value="TRYPSIN_HIS"/>
    <property type="match status" value="2"/>
</dbReference>
<dbReference type="InterPro" id="IPR009003">
    <property type="entry name" value="Peptidase_S1_PA"/>
</dbReference>
<sequence>MLNHSTDADDDGIFANRLPGIRYAHKMIKIWFVLCVVVRWANAEIVNASCECGIAGHNRRIVGGTTVQPHAYPWLVSLMLGPKLHCGGAIITDLHVLTAGHCITFGVHYRDLTVYVGMHDRLDASYLTLRVHNGVKHPHFTSNAVRDINDIAVLTLDKRLKWSEKVRPICLPEDSMDFRNLPLTVAGWGKTRQGALTSSRYLLETKVQIVDSETCKKSTIYRDNLVSETMMCAYSLGKDACQGDSGGPLFSTHRRSFNKKWYQVGIVSWGIDCAMPDYPGVYTIVEKYTSWIKQKTEDGEYCVELVRGTDCQCGKPSDRVVSMRIVGGRRAEPHSFPWTVAILKNDRMHCGGAMITHKHVLSAGHCFKWDNYRTMEVLIGLDNMDDLKNVEKRNISNVVIHEAFTSTAVRDENDIAIASLNQPVQFSDNIVPICLPLPGEIFTNRIGTIVGWGRVGVEKSSSKVLLKASLRILSDEDCMNSQLAQHLKPTMMCAFSKGKDGCQGDSGGPLLVFQPEGRYVQAGVVSWGIGCADPRYPGVYTKVSNYIDWITRHTTDGIKCDH</sequence>
<dbReference type="SUPFAM" id="SSF50494">
    <property type="entry name" value="Trypsin-like serine proteases"/>
    <property type="match status" value="2"/>
</dbReference>
<dbReference type="InterPro" id="IPR018114">
    <property type="entry name" value="TRYPSIN_HIS"/>
</dbReference>
<keyword evidence="9" id="KW-1185">Reference proteome</keyword>
<dbReference type="GO" id="GO:0006508">
    <property type="term" value="P:proteolysis"/>
    <property type="evidence" value="ECO:0007669"/>
    <property type="project" value="UniProtKB-KW"/>
</dbReference>
<keyword evidence="4" id="KW-1015">Disulfide bond</keyword>
<comment type="caution">
    <text evidence="8">The sequence shown here is derived from an EMBL/GenBank/DDBJ whole genome shotgun (WGS) entry which is preliminary data.</text>
</comment>
<dbReference type="Proteomes" id="UP000648187">
    <property type="component" value="Unassembled WGS sequence"/>
</dbReference>
<dbReference type="InterPro" id="IPR001314">
    <property type="entry name" value="Peptidase_S1A"/>
</dbReference>
<evidence type="ECO:0000256" key="2">
    <source>
        <dbReference type="ARBA" id="ARBA00022801"/>
    </source>
</evidence>
<feature type="chain" id="PRO_5032766098" description="Peptidase S1 domain-containing protein" evidence="6">
    <location>
        <begin position="44"/>
        <end position="562"/>
    </location>
</feature>
<dbReference type="PROSITE" id="PS00135">
    <property type="entry name" value="TRYPSIN_SER"/>
    <property type="match status" value="2"/>
</dbReference>
<dbReference type="EMBL" id="JACKWZ010000259">
    <property type="protein sequence ID" value="KAF9410522.1"/>
    <property type="molecule type" value="Genomic_DNA"/>
</dbReference>
<organism evidence="8 9">
    <name type="scientific">Spodoptera exigua</name>
    <name type="common">Beet armyworm</name>
    <name type="synonym">Noctua fulgens</name>
    <dbReference type="NCBI Taxonomy" id="7107"/>
    <lineage>
        <taxon>Eukaryota</taxon>
        <taxon>Metazoa</taxon>
        <taxon>Ecdysozoa</taxon>
        <taxon>Arthropoda</taxon>
        <taxon>Hexapoda</taxon>
        <taxon>Insecta</taxon>
        <taxon>Pterygota</taxon>
        <taxon>Neoptera</taxon>
        <taxon>Endopterygota</taxon>
        <taxon>Lepidoptera</taxon>
        <taxon>Glossata</taxon>
        <taxon>Ditrysia</taxon>
        <taxon>Noctuoidea</taxon>
        <taxon>Noctuidae</taxon>
        <taxon>Amphipyrinae</taxon>
        <taxon>Spodoptera</taxon>
    </lineage>
</organism>
<evidence type="ECO:0000313" key="8">
    <source>
        <dbReference type="EMBL" id="KAF9410522.1"/>
    </source>
</evidence>
<evidence type="ECO:0000256" key="6">
    <source>
        <dbReference type="SAM" id="SignalP"/>
    </source>
</evidence>
<gene>
    <name evidence="8" type="ORF">HW555_010419</name>
</gene>
<dbReference type="InterPro" id="IPR001254">
    <property type="entry name" value="Trypsin_dom"/>
</dbReference>
<dbReference type="InterPro" id="IPR033116">
    <property type="entry name" value="TRYPSIN_SER"/>
</dbReference>
<dbReference type="PRINTS" id="PR00722">
    <property type="entry name" value="CHYMOTRYPSIN"/>
</dbReference>
<accession>A0A835L1K5</accession>
<evidence type="ECO:0000256" key="3">
    <source>
        <dbReference type="ARBA" id="ARBA00022825"/>
    </source>
</evidence>
<dbReference type="InterPro" id="IPR043504">
    <property type="entry name" value="Peptidase_S1_PA_chymotrypsin"/>
</dbReference>
<evidence type="ECO:0000256" key="5">
    <source>
        <dbReference type="RuleBase" id="RU363034"/>
    </source>
</evidence>
<keyword evidence="1 5" id="KW-0645">Protease</keyword>
<proteinExistence type="predicted"/>
<keyword evidence="3 5" id="KW-0720">Serine protease</keyword>
<evidence type="ECO:0000256" key="4">
    <source>
        <dbReference type="ARBA" id="ARBA00023157"/>
    </source>
</evidence>
<dbReference type="FunFam" id="2.40.10.10:FF:000006">
    <property type="entry name" value="Serine proteinase stubble"/>
    <property type="match status" value="2"/>
</dbReference>
<feature type="domain" description="Peptidase S1" evidence="7">
    <location>
        <begin position="325"/>
        <end position="555"/>
    </location>
</feature>
<dbReference type="PANTHER" id="PTHR24253:SF153">
    <property type="entry name" value="SERINE PROTEASE HEPSIN"/>
    <property type="match status" value="1"/>
</dbReference>